<feature type="compositionally biased region" description="Basic and acidic residues" evidence="1">
    <location>
        <begin position="135"/>
        <end position="150"/>
    </location>
</feature>
<proteinExistence type="predicted"/>
<protein>
    <recommendedName>
        <fullName evidence="4">Restriction alleviation protein Lar</fullName>
    </recommendedName>
</protein>
<gene>
    <name evidence="2" type="ordered locus">Bcep1808_4502</name>
</gene>
<dbReference type="KEGG" id="bvi:Bcep1808_4502"/>
<dbReference type="InterPro" id="IPR019908">
    <property type="entry name" value="Toxin_RalR"/>
</dbReference>
<name>A4JMG3_BURVG</name>
<dbReference type="HOGENOM" id="CLU_558604_0_0_4"/>
<dbReference type="eggNOG" id="ENOG50348ZQ">
    <property type="taxonomic scope" value="Bacteria"/>
</dbReference>
<evidence type="ECO:0000313" key="3">
    <source>
        <dbReference type="Proteomes" id="UP000002287"/>
    </source>
</evidence>
<dbReference type="Pfam" id="PF14354">
    <property type="entry name" value="Lar_restr_allev"/>
    <property type="match status" value="1"/>
</dbReference>
<evidence type="ECO:0008006" key="4">
    <source>
        <dbReference type="Google" id="ProtNLM"/>
    </source>
</evidence>
<dbReference type="AlphaFoldDB" id="A4JMG3"/>
<dbReference type="EMBL" id="CP000615">
    <property type="protein sequence ID" value="ABO57466.1"/>
    <property type="molecule type" value="Genomic_DNA"/>
</dbReference>
<evidence type="ECO:0000313" key="2">
    <source>
        <dbReference type="EMBL" id="ABO57466.1"/>
    </source>
</evidence>
<evidence type="ECO:0000256" key="1">
    <source>
        <dbReference type="SAM" id="MobiDB-lite"/>
    </source>
</evidence>
<dbReference type="Proteomes" id="UP000002287">
    <property type="component" value="Chromosome 2"/>
</dbReference>
<accession>A4JMG3</accession>
<dbReference type="NCBIfam" id="TIGR03655">
    <property type="entry name" value="anti_R_Lar"/>
    <property type="match status" value="1"/>
</dbReference>
<organism evidence="2 3">
    <name type="scientific">Burkholderia vietnamiensis (strain G4 / LMG 22486)</name>
    <name type="common">Burkholderia cepacia (strain R1808)</name>
    <dbReference type="NCBI Taxonomy" id="269482"/>
    <lineage>
        <taxon>Bacteria</taxon>
        <taxon>Pseudomonadati</taxon>
        <taxon>Pseudomonadota</taxon>
        <taxon>Betaproteobacteria</taxon>
        <taxon>Burkholderiales</taxon>
        <taxon>Burkholderiaceae</taxon>
        <taxon>Burkholderia</taxon>
        <taxon>Burkholderia cepacia complex</taxon>
    </lineage>
</organism>
<reference evidence="3" key="1">
    <citation type="submission" date="2007-03" db="EMBL/GenBank/DDBJ databases">
        <title>Complete sequence of chromosome 2 of Burkholderia vietnamiensis G4.</title>
        <authorList>
            <consortium name="US DOE Joint Genome Institute"/>
            <person name="Copeland A."/>
            <person name="Lucas S."/>
            <person name="Lapidus A."/>
            <person name="Barry K."/>
            <person name="Detter J.C."/>
            <person name="Glavina del Rio T."/>
            <person name="Hammon N."/>
            <person name="Israni S."/>
            <person name="Dalin E."/>
            <person name="Tice H."/>
            <person name="Pitluck S."/>
            <person name="Chain P."/>
            <person name="Malfatti S."/>
            <person name="Shin M."/>
            <person name="Vergez L."/>
            <person name="Schmutz J."/>
            <person name="Larimer F."/>
            <person name="Land M."/>
            <person name="Hauser L."/>
            <person name="Kyrpides N."/>
            <person name="Tiedje J."/>
            <person name="Richardson P."/>
        </authorList>
    </citation>
    <scope>NUCLEOTIDE SEQUENCE [LARGE SCALE GENOMIC DNA]</scope>
    <source>
        <strain evidence="3">G4 / LMG 22486</strain>
    </source>
</reference>
<sequence>MTTTDKSRADALTDLLPCPFCGGEANHIQGFKPLDDAHFIDCATCGVSSKVFDTKETAFAAWNLRAASPASQPAAAPIARNDPNAVTRLKAICRKLGLESAFPDEVYSDPEGLFVIFGRVREAIDRMVQPAPSPADERAAPEVPEKRDATDPEEQWQQFWKEICTNDDGSINLEQVKKELSDFSMLLSWVPRVYMHVTGGKVSKVNTWPSVVTSLHDERVEELVEEALQSERDDCAASASATGAEAVAWQVRRADGRIDGVPIQWENCTKDLYDATLSTGRYAGYENGPRCEVRALYAAPQPAQADARGEDAYVAKRLSEVLASVYATLIGDDQVDENDGLNAIQRCERAAQVLRLEVELYRGQADARVGLTDEQILECATRRVPPREVPKIPELAFSRSQFVDVVRALLASHPGQPEPRAEVTDTARLDWMIAQQAWIQWTVRDGSIRQCQVYDQDEDENYHILSGDDRYFDTPREAIDAARAGEKQ</sequence>
<feature type="region of interest" description="Disordered" evidence="1">
    <location>
        <begin position="129"/>
        <end position="152"/>
    </location>
</feature>